<dbReference type="InterPro" id="IPR018491">
    <property type="entry name" value="SLC12_C"/>
</dbReference>
<accession>A0A7J6QM44</accession>
<evidence type="ECO:0000256" key="8">
    <source>
        <dbReference type="SAM" id="Phobius"/>
    </source>
</evidence>
<feature type="region of interest" description="Disordered" evidence="7">
    <location>
        <begin position="141"/>
        <end position="160"/>
    </location>
</feature>
<evidence type="ECO:0000313" key="12">
    <source>
        <dbReference type="Proteomes" id="UP000574390"/>
    </source>
</evidence>
<feature type="transmembrane region" description="Helical" evidence="8">
    <location>
        <begin position="178"/>
        <end position="197"/>
    </location>
</feature>
<feature type="transmembrane region" description="Helical" evidence="8">
    <location>
        <begin position="203"/>
        <end position="228"/>
    </location>
</feature>
<feature type="transmembrane region" description="Helical" evidence="8">
    <location>
        <begin position="319"/>
        <end position="339"/>
    </location>
</feature>
<feature type="transmembrane region" description="Helical" evidence="8">
    <location>
        <begin position="290"/>
        <end position="312"/>
    </location>
</feature>
<evidence type="ECO:0000259" key="9">
    <source>
        <dbReference type="Pfam" id="PF00324"/>
    </source>
</evidence>
<reference evidence="11 12" key="1">
    <citation type="submission" date="2020-04" db="EMBL/GenBank/DDBJ databases">
        <title>Perkinsus olseni comparative genomics.</title>
        <authorList>
            <person name="Bogema D.R."/>
        </authorList>
    </citation>
    <scope>NUCLEOTIDE SEQUENCE [LARGE SCALE GENOMIC DNA]</scope>
    <source>
        <strain evidence="11">ATCC PRA-205</strain>
    </source>
</reference>
<feature type="region of interest" description="Disordered" evidence="7">
    <location>
        <begin position="1"/>
        <end position="22"/>
    </location>
</feature>
<proteinExistence type="inferred from homology"/>
<comment type="similarity">
    <text evidence="2">Belongs to the SLC12A transporter family.</text>
</comment>
<dbReference type="Pfam" id="PF00324">
    <property type="entry name" value="AA_permease"/>
    <property type="match status" value="1"/>
</dbReference>
<dbReference type="PANTHER" id="PTHR11827">
    <property type="entry name" value="SOLUTE CARRIER FAMILY 12, CATION COTRANSPORTERS"/>
    <property type="match status" value="1"/>
</dbReference>
<dbReference type="InterPro" id="IPR004841">
    <property type="entry name" value="AA-permease/SLC12A_dom"/>
</dbReference>
<feature type="domain" description="SLC12A transporter C-terminal" evidence="10">
    <location>
        <begin position="699"/>
        <end position="804"/>
    </location>
</feature>
<gene>
    <name evidence="11" type="ORF">FOZ62_002184</name>
</gene>
<comment type="caution">
    <text evidence="11">The sequence shown here is derived from an EMBL/GenBank/DDBJ whole genome shotgun (WGS) entry which is preliminary data.</text>
</comment>
<feature type="region of interest" description="Disordered" evidence="7">
    <location>
        <begin position="1016"/>
        <end position="1044"/>
    </location>
</feature>
<feature type="transmembrane region" description="Helical" evidence="8">
    <location>
        <begin position="591"/>
        <end position="624"/>
    </location>
</feature>
<feature type="domain" description="SLC12A transporter C-terminal" evidence="10">
    <location>
        <begin position="827"/>
        <end position="889"/>
    </location>
</feature>
<evidence type="ECO:0000256" key="7">
    <source>
        <dbReference type="SAM" id="MobiDB-lite"/>
    </source>
</evidence>
<evidence type="ECO:0000256" key="6">
    <source>
        <dbReference type="ARBA" id="ARBA00023136"/>
    </source>
</evidence>
<feature type="transmembrane region" description="Helical" evidence="8">
    <location>
        <begin position="409"/>
        <end position="429"/>
    </location>
</feature>
<dbReference type="EMBL" id="JABANM010028664">
    <property type="protein sequence ID" value="KAF4709337.1"/>
    <property type="molecule type" value="Genomic_DNA"/>
</dbReference>
<feature type="transmembrane region" description="Helical" evidence="8">
    <location>
        <begin position="473"/>
        <end position="494"/>
    </location>
</feature>
<evidence type="ECO:0000256" key="2">
    <source>
        <dbReference type="ARBA" id="ARBA00010593"/>
    </source>
</evidence>
<evidence type="ECO:0000256" key="1">
    <source>
        <dbReference type="ARBA" id="ARBA00004141"/>
    </source>
</evidence>
<dbReference type="FunFam" id="1.20.1740.10:FF:000013">
    <property type="entry name" value="Solute carrier family 12 member"/>
    <property type="match status" value="1"/>
</dbReference>
<feature type="transmembrane region" description="Helical" evidence="8">
    <location>
        <begin position="525"/>
        <end position="542"/>
    </location>
</feature>
<dbReference type="GO" id="GO:0016020">
    <property type="term" value="C:membrane"/>
    <property type="evidence" value="ECO:0007669"/>
    <property type="project" value="UniProtKB-SubCell"/>
</dbReference>
<sequence>MAPDDKGQHNAASPDKETNNTNLNNLFNVKVLQGANLKRGLSSECPIANEFGLLVARTLSSSSNRWCNERGPSLVCFGDKRAETLEKGRQSRTWAALEAQRAGNVTPPSSRSDDGEQVQQNDLTIFGADATMLGETLRGSIASSCDKPKRGSTATGSSDEEAAAAAARKKLKGTFTGVLVPTCENMWGVLIFLRFFYVVGNAGVGQACLAVILSFIVAFCTTSCLSAIASSGGVVSEGGPYHMLSRSLGPYAGASVGITYYLGFALLGVLESVGAVDALVMAAPSLADIPGYHQIFGGSLVLILNVVVWGGIHVVTKLGVFFVVVVGLTILMFYVGIFVSPQSDAIEIAGVTGLSASTLSDNLGPSYDDGVRFGTVLSIVFPCFTGILSGANRADVLRDPPKSIRNGTFGAITISLFMYLSFMLLWGAVATSDYLKHGPYGTEAAASHLRRLAGVNNDEARTIVGQIVWPHRIPAYIGIFISSISQALQCFTVAPRLMQSISADNLLPILKPLSVVNRKREPARAVLITTILSIALSMIGNLDLIAPLLTMCFLVCYAFMNVSCLMLTLLKTPTWRPAGIFRRRFRLWYILSSFVGVVAALAVMIIVSVYWTIGVLVLAALLYLYLDWVGAEAEWGSGFAGLRYNFALTALQGLQEKVHKRINWRPQVLVLYQVGNGADHSGEEGDSNSMLSKTGCHDLLRFYGQMRKGRGMCIASAIVVDGDDKRVAAERSRVAEVMAQESLQGFADVVVAPSFGEGASYAVQLAGIGGLRPNSVLLAWPANWQGRSDEACEFVRLLQFATNTGKAIMCVKNMSFMPVGERSIPMNGTIDVWWMIHDGGFLLLCAHFLKQHKVWRGCQVRVLLVMEHADDEATETAKSNLRKLLTGHKLLDNVVIEVVVLHDDAMIEPYTYDWTMKVNNRGDDLAATEIGFKRQNTLPTSLDDLFNGILPAKEEQNPSSLPHHPSLQQRRVPNTKPFDEDLEWNVESDLLSNVHKKIEERRSYMDRLAQVNAFSSNSQSGNSLKVPSGGASQRRPSTVVHPNSARPYMRMNSIIAERSKDSALVMMNMPDIWSTETEKDCASYMAYCDCLTKSLDRVLLLHSTGMEVFTRF</sequence>
<feature type="transmembrane region" description="Helical" evidence="8">
    <location>
        <begin position="370"/>
        <end position="388"/>
    </location>
</feature>
<feature type="compositionally biased region" description="Basic and acidic residues" evidence="7">
    <location>
        <begin position="1"/>
        <end position="18"/>
    </location>
</feature>
<dbReference type="Pfam" id="PF03522">
    <property type="entry name" value="SLC12"/>
    <property type="match status" value="2"/>
</dbReference>
<comment type="subcellular location">
    <subcellularLocation>
        <location evidence="1">Membrane</location>
        <topology evidence="1">Multi-pass membrane protein</topology>
    </subcellularLocation>
</comment>
<feature type="region of interest" description="Disordered" evidence="7">
    <location>
        <begin position="98"/>
        <end position="117"/>
    </location>
</feature>
<feature type="transmembrane region" description="Helical" evidence="8">
    <location>
        <begin position="548"/>
        <end position="570"/>
    </location>
</feature>
<keyword evidence="6 8" id="KW-0472">Membrane</keyword>
<name>A0A7J6QM44_PEROL</name>
<feature type="region of interest" description="Disordered" evidence="7">
    <location>
        <begin position="953"/>
        <end position="973"/>
    </location>
</feature>
<keyword evidence="4 8" id="KW-0812">Transmembrane</keyword>
<evidence type="ECO:0000256" key="5">
    <source>
        <dbReference type="ARBA" id="ARBA00022989"/>
    </source>
</evidence>
<evidence type="ECO:0000256" key="4">
    <source>
        <dbReference type="ARBA" id="ARBA00022692"/>
    </source>
</evidence>
<keyword evidence="3" id="KW-0813">Transport</keyword>
<dbReference type="AlphaFoldDB" id="A0A7J6QM44"/>
<organism evidence="11 12">
    <name type="scientific">Perkinsus olseni</name>
    <name type="common">Perkinsus atlanticus</name>
    <dbReference type="NCBI Taxonomy" id="32597"/>
    <lineage>
        <taxon>Eukaryota</taxon>
        <taxon>Sar</taxon>
        <taxon>Alveolata</taxon>
        <taxon>Perkinsozoa</taxon>
        <taxon>Perkinsea</taxon>
        <taxon>Perkinsida</taxon>
        <taxon>Perkinsidae</taxon>
        <taxon>Perkinsus</taxon>
    </lineage>
</organism>
<keyword evidence="5 8" id="KW-1133">Transmembrane helix</keyword>
<feature type="domain" description="Amino acid permease/ SLC12A" evidence="9">
    <location>
        <begin position="178"/>
        <end position="669"/>
    </location>
</feature>
<dbReference type="GO" id="GO:0015377">
    <property type="term" value="F:chloride:monoatomic cation symporter activity"/>
    <property type="evidence" value="ECO:0007669"/>
    <property type="project" value="InterPro"/>
</dbReference>
<evidence type="ECO:0000313" key="11">
    <source>
        <dbReference type="EMBL" id="KAF4709337.1"/>
    </source>
</evidence>
<dbReference type="Proteomes" id="UP000574390">
    <property type="component" value="Unassembled WGS sequence"/>
</dbReference>
<feature type="compositionally biased region" description="Polar residues" evidence="7">
    <location>
        <begin position="1016"/>
        <end position="1036"/>
    </location>
</feature>
<evidence type="ECO:0000256" key="3">
    <source>
        <dbReference type="ARBA" id="ARBA00022448"/>
    </source>
</evidence>
<evidence type="ECO:0000259" key="10">
    <source>
        <dbReference type="Pfam" id="PF03522"/>
    </source>
</evidence>
<dbReference type="InterPro" id="IPR004842">
    <property type="entry name" value="SLC12A_fam"/>
</dbReference>
<dbReference type="PANTHER" id="PTHR11827:SF72">
    <property type="entry name" value="GH08340P"/>
    <property type="match status" value="1"/>
</dbReference>
<dbReference type="Gene3D" id="1.20.1740.10">
    <property type="entry name" value="Amino acid/polyamine transporter I"/>
    <property type="match status" value="1"/>
</dbReference>
<protein>
    <submittedName>
        <fullName evidence="11">Uncharacterized protein</fullName>
    </submittedName>
</protein>
<feature type="transmembrane region" description="Helical" evidence="8">
    <location>
        <begin position="248"/>
        <end position="270"/>
    </location>
</feature>